<dbReference type="PANTHER" id="PTHR35602">
    <property type="entry name" value="ESTERASE YQIA-RELATED"/>
    <property type="match status" value="1"/>
</dbReference>
<dbReference type="AlphaFoldDB" id="A0A1I3P3P2"/>
<proteinExistence type="predicted"/>
<reference evidence="1 2" key="1">
    <citation type="submission" date="2016-10" db="EMBL/GenBank/DDBJ databases">
        <authorList>
            <person name="de Groot N.N."/>
        </authorList>
    </citation>
    <scope>NUCLEOTIDE SEQUENCE [LARGE SCALE GENOMIC DNA]</scope>
    <source>
        <strain evidence="1 2">IBRC-M 10445</strain>
    </source>
</reference>
<accession>A0A1I3P3P2</accession>
<evidence type="ECO:0000313" key="2">
    <source>
        <dbReference type="Proteomes" id="UP000199445"/>
    </source>
</evidence>
<dbReference type="EMBL" id="FOSC01000001">
    <property type="protein sequence ID" value="SFJ16148.1"/>
    <property type="molecule type" value="Genomic_DNA"/>
</dbReference>
<dbReference type="InterPro" id="IPR029058">
    <property type="entry name" value="AB_hydrolase_fold"/>
</dbReference>
<dbReference type="RefSeq" id="WP_091700252.1">
    <property type="nucleotide sequence ID" value="NZ_BMYN01000010.1"/>
</dbReference>
<dbReference type="SUPFAM" id="SSF53474">
    <property type="entry name" value="alpha/beta-Hydrolases"/>
    <property type="match status" value="1"/>
</dbReference>
<dbReference type="Gene3D" id="3.40.50.1820">
    <property type="entry name" value="alpha/beta hydrolase"/>
    <property type="match status" value="1"/>
</dbReference>
<name>A0A1I3P3P2_9GAMM</name>
<keyword evidence="2" id="KW-1185">Reference proteome</keyword>
<protein>
    <recommendedName>
        <fullName evidence="3">Esterase</fullName>
    </recommendedName>
</protein>
<sequence length="181" mass="19793">MLNLFYCHGFASSFDPNKSKIHTLARLGSVGGCHIDYTSRADEVVSHVIEQGNFAKVDLIVGTSMGGWLAAELGASLGIPFVAINPAVEPSQTLCKYIGSGEDYQGKPYTLTESVVASYYPIAKNGCGLILLDEGDEVIDARHTREVLKDYYQVEMFEGGNHRFAHMEEALPLIASFQSRK</sequence>
<dbReference type="PANTHER" id="PTHR35602:SF3">
    <property type="entry name" value="ESTERASE YQIA"/>
    <property type="match status" value="1"/>
</dbReference>
<dbReference type="OrthoDB" id="9814831at2"/>
<dbReference type="InterPro" id="IPR008886">
    <property type="entry name" value="UPF0227/Esterase_YqiA"/>
</dbReference>
<dbReference type="Pfam" id="PF05728">
    <property type="entry name" value="UPF0227"/>
    <property type="match status" value="1"/>
</dbReference>
<gene>
    <name evidence="1" type="ORF">SAMN05216429_10173</name>
</gene>
<evidence type="ECO:0000313" key="1">
    <source>
        <dbReference type="EMBL" id="SFJ16148.1"/>
    </source>
</evidence>
<evidence type="ECO:0008006" key="3">
    <source>
        <dbReference type="Google" id="ProtNLM"/>
    </source>
</evidence>
<dbReference type="Proteomes" id="UP000199445">
    <property type="component" value="Unassembled WGS sequence"/>
</dbReference>
<organism evidence="1 2">
    <name type="scientific">Marinobacter persicus</name>
    <dbReference type="NCBI Taxonomy" id="930118"/>
    <lineage>
        <taxon>Bacteria</taxon>
        <taxon>Pseudomonadati</taxon>
        <taxon>Pseudomonadota</taxon>
        <taxon>Gammaproteobacteria</taxon>
        <taxon>Pseudomonadales</taxon>
        <taxon>Marinobacteraceae</taxon>
        <taxon>Marinobacter</taxon>
    </lineage>
</organism>